<feature type="compositionally biased region" description="Basic and acidic residues" evidence="3">
    <location>
        <begin position="171"/>
        <end position="180"/>
    </location>
</feature>
<protein>
    <recommendedName>
        <fullName evidence="6">Pre-rRNA-processing protein TSR2 homolog</fullName>
    </recommendedName>
</protein>
<proteinExistence type="inferred from homology"/>
<dbReference type="AlphaFoldDB" id="A0AAV8UNQ6"/>
<accession>A0AAV8UNQ6</accession>
<dbReference type="PANTHER" id="PTHR21250">
    <property type="entry name" value="PRE-RRNA-PROCESSING PROTEIN TSR2 HOMOLOG"/>
    <property type="match status" value="1"/>
</dbReference>
<comment type="caution">
    <text evidence="4">The sequence shown here is derived from an EMBL/GenBank/DDBJ whole genome shotgun (WGS) entry which is preliminary data.</text>
</comment>
<sequence>MSDFRTPREALKASLESIFKKWTALQLAVEQQFGGDSSEDIAREMFEVSLGLLTSGTAPPSQATLENLFYDGFEYLNTDIEDGSPEEVAGLLLRVRELCLAHDFSLARSLVQSSQTNANAASRSVYGGASEETYGEPEHGQPQALAEEDRQERNAPDVDEDGWQTVKPRRKAADHPHSSS</sequence>
<feature type="region of interest" description="Disordered" evidence="3">
    <location>
        <begin position="117"/>
        <end position="180"/>
    </location>
</feature>
<name>A0AAV8UNQ6_9RHOD</name>
<dbReference type="EMBL" id="JAMWBK010000008">
    <property type="protein sequence ID" value="KAJ8902942.1"/>
    <property type="molecule type" value="Genomic_DNA"/>
</dbReference>
<comment type="similarity">
    <text evidence="1">Belongs to the TSR2 family.</text>
</comment>
<keyword evidence="2" id="KW-0698">rRNA processing</keyword>
<gene>
    <name evidence="4" type="ORF">NDN08_006260</name>
</gene>
<feature type="compositionally biased region" description="Basic and acidic residues" evidence="3">
    <location>
        <begin position="147"/>
        <end position="156"/>
    </location>
</feature>
<dbReference type="GO" id="GO:0006364">
    <property type="term" value="P:rRNA processing"/>
    <property type="evidence" value="ECO:0007669"/>
    <property type="project" value="UniProtKB-KW"/>
</dbReference>
<evidence type="ECO:0008006" key="6">
    <source>
        <dbReference type="Google" id="ProtNLM"/>
    </source>
</evidence>
<keyword evidence="5" id="KW-1185">Reference proteome</keyword>
<organism evidence="4 5">
    <name type="scientific">Rhodosorus marinus</name>
    <dbReference type="NCBI Taxonomy" id="101924"/>
    <lineage>
        <taxon>Eukaryota</taxon>
        <taxon>Rhodophyta</taxon>
        <taxon>Stylonematophyceae</taxon>
        <taxon>Stylonematales</taxon>
        <taxon>Stylonemataceae</taxon>
        <taxon>Rhodosorus</taxon>
    </lineage>
</organism>
<evidence type="ECO:0000256" key="3">
    <source>
        <dbReference type="SAM" id="MobiDB-lite"/>
    </source>
</evidence>
<evidence type="ECO:0000313" key="4">
    <source>
        <dbReference type="EMBL" id="KAJ8902942.1"/>
    </source>
</evidence>
<dbReference type="InterPro" id="IPR019398">
    <property type="entry name" value="Pre-rRNA_process_TSR2"/>
</dbReference>
<evidence type="ECO:0000256" key="2">
    <source>
        <dbReference type="ARBA" id="ARBA00022552"/>
    </source>
</evidence>
<reference evidence="4 5" key="1">
    <citation type="journal article" date="2023" name="Nat. Commun.">
        <title>Origin of minicircular mitochondrial genomes in red algae.</title>
        <authorList>
            <person name="Lee Y."/>
            <person name="Cho C.H."/>
            <person name="Lee Y.M."/>
            <person name="Park S.I."/>
            <person name="Yang J.H."/>
            <person name="West J.A."/>
            <person name="Bhattacharya D."/>
            <person name="Yoon H.S."/>
        </authorList>
    </citation>
    <scope>NUCLEOTIDE SEQUENCE [LARGE SCALE GENOMIC DNA]</scope>
    <source>
        <strain evidence="4 5">CCMP1338</strain>
        <tissue evidence="4">Whole cell</tissue>
    </source>
</reference>
<evidence type="ECO:0000256" key="1">
    <source>
        <dbReference type="ARBA" id="ARBA00006524"/>
    </source>
</evidence>
<evidence type="ECO:0000313" key="5">
    <source>
        <dbReference type="Proteomes" id="UP001157974"/>
    </source>
</evidence>
<dbReference type="Pfam" id="PF10273">
    <property type="entry name" value="WGG"/>
    <property type="match status" value="1"/>
</dbReference>
<dbReference type="Proteomes" id="UP001157974">
    <property type="component" value="Unassembled WGS sequence"/>
</dbReference>